<dbReference type="Proteomes" id="UP000269271">
    <property type="component" value="Unassembled WGS sequence"/>
</dbReference>
<dbReference type="EMBL" id="QTQX01000015">
    <property type="protein sequence ID" value="RQT24890.1"/>
    <property type="molecule type" value="Genomic_DNA"/>
</dbReference>
<evidence type="ECO:0000259" key="1">
    <source>
        <dbReference type="SMART" id="SM00382"/>
    </source>
</evidence>
<reference evidence="2 3" key="1">
    <citation type="submission" date="2018-08" db="EMBL/GenBank/DDBJ databases">
        <title>Comparative analysis of Burkholderia isolates from Puerto Rico.</title>
        <authorList>
            <person name="Hall C."/>
            <person name="Sahl J."/>
            <person name="Wagner D."/>
        </authorList>
    </citation>
    <scope>NUCLEOTIDE SEQUENCE [LARGE SCALE GENOMIC DNA]</scope>
    <source>
        <strain evidence="2 3">Bp9001</strain>
    </source>
</reference>
<protein>
    <submittedName>
        <fullName evidence="2">Transposase</fullName>
    </submittedName>
</protein>
<accession>A0A3N8QNU9</accession>
<comment type="caution">
    <text evidence="2">The sequence shown here is derived from an EMBL/GenBank/DDBJ whole genome shotgun (WGS) entry which is preliminary data.</text>
</comment>
<dbReference type="PANTHER" id="PTHR35894">
    <property type="entry name" value="GENERAL SECRETION PATHWAY PROTEIN A-RELATED"/>
    <property type="match status" value="1"/>
</dbReference>
<dbReference type="AlphaFoldDB" id="A0A3N8QNU9"/>
<feature type="domain" description="AAA+ ATPase" evidence="1">
    <location>
        <begin position="64"/>
        <end position="219"/>
    </location>
</feature>
<evidence type="ECO:0000313" key="3">
    <source>
        <dbReference type="Proteomes" id="UP000269271"/>
    </source>
</evidence>
<organism evidence="2 3">
    <name type="scientific">Burkholderia contaminans</name>
    <dbReference type="NCBI Taxonomy" id="488447"/>
    <lineage>
        <taxon>Bacteria</taxon>
        <taxon>Pseudomonadati</taxon>
        <taxon>Pseudomonadota</taxon>
        <taxon>Betaproteobacteria</taxon>
        <taxon>Burkholderiales</taxon>
        <taxon>Burkholderiaceae</taxon>
        <taxon>Burkholderia</taxon>
        <taxon>Burkholderia cepacia complex</taxon>
    </lineage>
</organism>
<dbReference type="SMART" id="SM00382">
    <property type="entry name" value="AAA"/>
    <property type="match status" value="1"/>
</dbReference>
<dbReference type="PANTHER" id="PTHR35894:SF1">
    <property type="entry name" value="PHOSPHORIBULOKINASE _ URIDINE KINASE FAMILY"/>
    <property type="match status" value="1"/>
</dbReference>
<dbReference type="InterPro" id="IPR008868">
    <property type="entry name" value="TniB"/>
</dbReference>
<dbReference type="InterPro" id="IPR052026">
    <property type="entry name" value="ExeA_AAA_ATPase_DNA-bind"/>
</dbReference>
<dbReference type="RefSeq" id="WP_124618791.1">
    <property type="nucleotide sequence ID" value="NZ_QTQX01000015.1"/>
</dbReference>
<evidence type="ECO:0000313" key="2">
    <source>
        <dbReference type="EMBL" id="RQT24890.1"/>
    </source>
</evidence>
<gene>
    <name evidence="2" type="ORF">DF037_23135</name>
</gene>
<dbReference type="Gene3D" id="3.40.50.300">
    <property type="entry name" value="P-loop containing nucleotide triphosphate hydrolases"/>
    <property type="match status" value="1"/>
</dbReference>
<dbReference type="InterPro" id="IPR027417">
    <property type="entry name" value="P-loop_NTPase"/>
</dbReference>
<dbReference type="Pfam" id="PF05621">
    <property type="entry name" value="TniB"/>
    <property type="match status" value="1"/>
</dbReference>
<proteinExistence type="predicted"/>
<sequence length="340" mass="38852">MLNSNRRSTADTVSYLATFGRKKEALEEHDLGFSIRSEIIHYAQFRTAIQKIALRHRRWRNAQAAIGMFLSGHSGTGKTTLLRFYESNFPRREDAEGPSIPVLYVGTPSRPTIKNLSQAILDEIGDNIPRGSAEDKTKHICALFERCGVEVLIIDEFQHFVEYGNKREARLASDWLKKLMDDTKVCVILGGLPNGVSVIRDNIQLARRFSAQHEMRRFDWRNRDDCKEFVSILKHMHSRIPMPCVPLYAPEFANRMYIASAGILDYVAKLIDGAMSVAFKQGRTQLDTEVFEEAFAEEVWSEGPKMLNPFNPRAKLRDLVRPGEPFAVLRDEIEKHAQKN</sequence>
<dbReference type="SUPFAM" id="SSF52540">
    <property type="entry name" value="P-loop containing nucleoside triphosphate hydrolases"/>
    <property type="match status" value="1"/>
</dbReference>
<name>A0A3N8QNU9_9BURK</name>
<dbReference type="InterPro" id="IPR003593">
    <property type="entry name" value="AAA+_ATPase"/>
</dbReference>